<name>A0A8H7XVU6_PSICU</name>
<protein>
    <submittedName>
        <fullName evidence="2">Uncharacterized protein</fullName>
    </submittedName>
</protein>
<gene>
    <name evidence="2" type="ORF">JR316_006363</name>
</gene>
<evidence type="ECO:0000256" key="1">
    <source>
        <dbReference type="SAM" id="MobiDB-lite"/>
    </source>
</evidence>
<evidence type="ECO:0000313" key="2">
    <source>
        <dbReference type="EMBL" id="KAG5167772.1"/>
    </source>
</evidence>
<accession>A0A8H7XVU6</accession>
<dbReference type="OrthoDB" id="2621411at2759"/>
<dbReference type="AlphaFoldDB" id="A0A8H7XVU6"/>
<dbReference type="EMBL" id="JAFIQS010000006">
    <property type="protein sequence ID" value="KAG5167772.1"/>
    <property type="molecule type" value="Genomic_DNA"/>
</dbReference>
<proteinExistence type="predicted"/>
<reference evidence="2" key="1">
    <citation type="submission" date="2021-02" db="EMBL/GenBank/DDBJ databases">
        <title>Psilocybe cubensis genome.</title>
        <authorList>
            <person name="Mckernan K.J."/>
            <person name="Crawford S."/>
            <person name="Trippe A."/>
            <person name="Kane L.T."/>
            <person name="Mclaughlin S."/>
        </authorList>
    </citation>
    <scope>NUCLEOTIDE SEQUENCE [LARGE SCALE GENOMIC DNA]</scope>
    <source>
        <strain evidence="2">MGC-MH-2018</strain>
    </source>
</reference>
<comment type="caution">
    <text evidence="2">The sequence shown here is derived from an EMBL/GenBank/DDBJ whole genome shotgun (WGS) entry which is preliminary data.</text>
</comment>
<feature type="compositionally biased region" description="Basic residues" evidence="1">
    <location>
        <begin position="84"/>
        <end position="102"/>
    </location>
</feature>
<sequence>MFERTDIDLECLSFLEEEMFENSLRAGISGNYQWGLDVGNHEDDWKPYLCRDWFIGYQEVNEDEILPGSKYIDQPKMKVEAQPKRPRSTPRLIPKKRKWDDH</sequence>
<organism evidence="2">
    <name type="scientific">Psilocybe cubensis</name>
    <name type="common">Psychedelic mushroom</name>
    <name type="synonym">Stropharia cubensis</name>
    <dbReference type="NCBI Taxonomy" id="181762"/>
    <lineage>
        <taxon>Eukaryota</taxon>
        <taxon>Fungi</taxon>
        <taxon>Dikarya</taxon>
        <taxon>Basidiomycota</taxon>
        <taxon>Agaricomycotina</taxon>
        <taxon>Agaricomycetes</taxon>
        <taxon>Agaricomycetidae</taxon>
        <taxon>Agaricales</taxon>
        <taxon>Agaricineae</taxon>
        <taxon>Strophariaceae</taxon>
        <taxon>Psilocybe</taxon>
    </lineage>
</organism>
<feature type="region of interest" description="Disordered" evidence="1">
    <location>
        <begin position="76"/>
        <end position="102"/>
    </location>
</feature>